<organism evidence="1">
    <name type="scientific">Homo sapiens</name>
    <name type="common">Human</name>
    <dbReference type="NCBI Taxonomy" id="9606"/>
    <lineage>
        <taxon>Eukaryota</taxon>
        <taxon>Metazoa</taxon>
        <taxon>Chordata</taxon>
        <taxon>Craniata</taxon>
        <taxon>Vertebrata</taxon>
        <taxon>Euteleostomi</taxon>
        <taxon>Mammalia</taxon>
        <taxon>Eutheria</taxon>
        <taxon>Euarchontoglires</taxon>
        <taxon>Primates</taxon>
        <taxon>Haplorrhini</taxon>
        <taxon>Catarrhini</taxon>
        <taxon>Hominidae</taxon>
        <taxon>Homo</taxon>
    </lineage>
</organism>
<sequence length="131" mass="14120">MAPGPRNYISQKTAAVPRSSGSFLRSHKRFPPRHGQPLLVPRKCSPLLAKGLLSSQTLPLCCSPSGLFFFFFGTHLPKTITHKTPCGPTVTTVVRQPRAFPGNARGHVSVTLMAVLTCVTPLEGLGNTELE</sequence>
<protein>
    <submittedName>
        <fullName evidence="1">cDNA FLJ52630</fullName>
    </submittedName>
</protein>
<reference evidence="1" key="1">
    <citation type="submission" date="2007-10" db="EMBL/GenBank/DDBJ databases">
        <title>NEDO human cDNA sequencing project focused on splicing variants.</title>
        <authorList>
            <person name="Wakamatsu A."/>
            <person name="Yamamoto J."/>
            <person name="Kimura K."/>
            <person name="Ishii S."/>
            <person name="Watanabe K."/>
            <person name="Sugiyama A."/>
            <person name="Murakawa K."/>
            <person name="Kaida T."/>
            <person name="Tsuchiya K."/>
            <person name="Fukuzumi Y."/>
            <person name="Kumagai A."/>
            <person name="Oishi Y."/>
            <person name="Yamamoto S."/>
            <person name="Ono Y."/>
            <person name="Komori Y."/>
            <person name="Yamazaki M."/>
            <person name="Kisu Y."/>
            <person name="Nishikawa T."/>
            <person name="Sugano S."/>
            <person name="Nomura N."/>
            <person name="Isogai T."/>
        </authorList>
    </citation>
    <scope>NUCLEOTIDE SEQUENCE</scope>
    <source>
        <tissue evidence="1">Brain</tissue>
    </source>
</reference>
<dbReference type="EMBL" id="AK297180">
    <property type="protein sequence ID" value="BAH12517.1"/>
    <property type="molecule type" value="mRNA"/>
</dbReference>
<dbReference type="AlphaFoldDB" id="B7Z4D1"/>
<evidence type="ECO:0000313" key="1">
    <source>
        <dbReference type="EMBL" id="BAH12517.1"/>
    </source>
</evidence>
<accession>B7Z4D1</accession>
<proteinExistence type="evidence at transcript level"/>
<name>B7Z4D1_HUMAN</name>